<evidence type="ECO:0000259" key="2">
    <source>
        <dbReference type="SMART" id="SM00646"/>
    </source>
</evidence>
<protein>
    <recommendedName>
        <fullName evidence="2">MurNAc-LAA domain-containing protein</fullName>
    </recommendedName>
</protein>
<feature type="domain" description="MurNAc-LAA" evidence="2">
    <location>
        <begin position="147"/>
        <end position="266"/>
    </location>
</feature>
<name>A0A329MRF5_9BACL</name>
<dbReference type="GO" id="GO:0008745">
    <property type="term" value="F:N-acetylmuramoyl-L-alanine amidase activity"/>
    <property type="evidence" value="ECO:0007669"/>
    <property type="project" value="InterPro"/>
</dbReference>
<dbReference type="SMART" id="SM00646">
    <property type="entry name" value="Ami_3"/>
    <property type="match status" value="1"/>
</dbReference>
<gene>
    <name evidence="3" type="ORF">DQG23_05315</name>
</gene>
<accession>A0A329MRF5</accession>
<sequence length="402" mass="43614">MIFSKSKNVYLRGLFDFPVNAHALNGRRSRLSLYKSMPRIVAAIAAIGLLLSAAVPSLAQKEPAPLIAIDPGHQRKANTELEPVGPGASEKKLKVAGGATGVATKKPEYILTLEVSMLVKEKLAGLGYRVLMTREKHDVDISNKERADLANDAGASLFVRVHADGDRSAASNGISVLYPSASSRYTASISEDSMQAAKAVLDSMVKETGARSRGAVSRDDLSGFNWSKIPTVLVEMGFMSNPDEDKRMSEPAYQDMLAEGMVAGIVEYLAAKGKALSPETVDETMTLLTQTGLYTKEGVRFAETDVSLSPQQVRIFEKLGRWGHIRTWLGDRWVPLDRALAGEVVPEEGSHALTAKTPFYAVPGDSVPLGELAPQTLEKVASWQQGWLCVRTWLGDSWILTE</sequence>
<dbReference type="OrthoDB" id="43070at2"/>
<keyword evidence="1" id="KW-0378">Hydrolase</keyword>
<dbReference type="PANTHER" id="PTHR30404">
    <property type="entry name" value="N-ACETYLMURAMOYL-L-ALANINE AMIDASE"/>
    <property type="match status" value="1"/>
</dbReference>
<dbReference type="GO" id="GO:0009253">
    <property type="term" value="P:peptidoglycan catabolic process"/>
    <property type="evidence" value="ECO:0007669"/>
    <property type="project" value="InterPro"/>
</dbReference>
<evidence type="ECO:0000313" key="3">
    <source>
        <dbReference type="EMBL" id="RAV22364.1"/>
    </source>
</evidence>
<dbReference type="Gene3D" id="3.40.630.40">
    <property type="entry name" value="Zn-dependent exopeptidases"/>
    <property type="match status" value="1"/>
</dbReference>
<organism evidence="3 4">
    <name type="scientific">Paenibacillus contaminans</name>
    <dbReference type="NCBI Taxonomy" id="450362"/>
    <lineage>
        <taxon>Bacteria</taxon>
        <taxon>Bacillati</taxon>
        <taxon>Bacillota</taxon>
        <taxon>Bacilli</taxon>
        <taxon>Bacillales</taxon>
        <taxon>Paenibacillaceae</taxon>
        <taxon>Paenibacillus</taxon>
    </lineage>
</organism>
<dbReference type="PANTHER" id="PTHR30404:SF0">
    <property type="entry name" value="N-ACETYLMURAMOYL-L-ALANINE AMIDASE AMIC"/>
    <property type="match status" value="1"/>
</dbReference>
<comment type="caution">
    <text evidence="3">The sequence shown here is derived from an EMBL/GenBank/DDBJ whole genome shotgun (WGS) entry which is preliminary data.</text>
</comment>
<evidence type="ECO:0000313" key="4">
    <source>
        <dbReference type="Proteomes" id="UP000250369"/>
    </source>
</evidence>
<dbReference type="EMBL" id="QMFB01000002">
    <property type="protein sequence ID" value="RAV22364.1"/>
    <property type="molecule type" value="Genomic_DNA"/>
</dbReference>
<dbReference type="Proteomes" id="UP000250369">
    <property type="component" value="Unassembled WGS sequence"/>
</dbReference>
<dbReference type="RefSeq" id="WP_113029771.1">
    <property type="nucleotide sequence ID" value="NZ_QMFB01000002.1"/>
</dbReference>
<dbReference type="InterPro" id="IPR050695">
    <property type="entry name" value="N-acetylmuramoyl_amidase_3"/>
</dbReference>
<dbReference type="CDD" id="cd02696">
    <property type="entry name" value="MurNAc-LAA"/>
    <property type="match status" value="1"/>
</dbReference>
<dbReference type="SUPFAM" id="SSF53187">
    <property type="entry name" value="Zn-dependent exopeptidases"/>
    <property type="match status" value="1"/>
</dbReference>
<evidence type="ECO:0000256" key="1">
    <source>
        <dbReference type="ARBA" id="ARBA00022801"/>
    </source>
</evidence>
<proteinExistence type="predicted"/>
<dbReference type="AlphaFoldDB" id="A0A329MRF5"/>
<keyword evidence="4" id="KW-1185">Reference proteome</keyword>
<reference evidence="3 4" key="1">
    <citation type="journal article" date="2009" name="Int. J. Syst. Evol. Microbiol.">
        <title>Paenibacillus contaminans sp. nov., isolated from a contaminated laboratory plate.</title>
        <authorList>
            <person name="Chou J.H."/>
            <person name="Lee J.H."/>
            <person name="Lin M.C."/>
            <person name="Chang P.S."/>
            <person name="Arun A.B."/>
            <person name="Young C.C."/>
            <person name="Chen W.M."/>
        </authorList>
    </citation>
    <scope>NUCLEOTIDE SEQUENCE [LARGE SCALE GENOMIC DNA]</scope>
    <source>
        <strain evidence="3 4">CKOBP-6</strain>
    </source>
</reference>
<dbReference type="InterPro" id="IPR002508">
    <property type="entry name" value="MurNAc-LAA_cat"/>
</dbReference>
<dbReference type="Pfam" id="PF01520">
    <property type="entry name" value="Amidase_3"/>
    <property type="match status" value="1"/>
</dbReference>
<dbReference type="GO" id="GO:0030288">
    <property type="term" value="C:outer membrane-bounded periplasmic space"/>
    <property type="evidence" value="ECO:0007669"/>
    <property type="project" value="TreeGrafter"/>
</dbReference>